<dbReference type="Proteomes" id="UP000199626">
    <property type="component" value="Unassembled WGS sequence"/>
</dbReference>
<dbReference type="CDD" id="cd06231">
    <property type="entry name" value="M14_REP34-like"/>
    <property type="match status" value="1"/>
</dbReference>
<protein>
    <submittedName>
        <fullName evidence="7">Succinylglutamate desuccinylase / Aspartoacylase family protein</fullName>
    </submittedName>
</protein>
<sequence length="312" mass="35111">MRTSHYPIGTPGQPWGAEEKQQWLEQQQIKRSYFDEVVSKINRLHEQFDVEQYGVLDYPANTYPVFILRSTQWDANRPTVLVTGGVHGYETSGVHGALAFAERHVPHYRQWFNFVIVPCLSPWGYETVNRWNPYAIDPNRSFYANSPAAECALLMSYLERHEFSFIMHIDLHETTDTDNSEFRPALAAREGTVNTNWNIPDGFYTVGSSEKPTPEFQRAVIEAVRQVTHIAPPDEAGQIIGAPVEQEGVIHYAGRKLGLCMGMTDAPYVTTTEVYPDSAKTSPEECIEAQVAAVLGGLNYILQNELGQAVTN</sequence>
<keyword evidence="3" id="KW-0378">Hydrolase</keyword>
<reference evidence="8" key="1">
    <citation type="submission" date="2016-10" db="EMBL/GenBank/DDBJ databases">
        <authorList>
            <person name="Varghese N."/>
            <person name="Submissions S."/>
        </authorList>
    </citation>
    <scope>NUCLEOTIDE SEQUENCE [LARGE SCALE GENOMIC DNA]</scope>
    <source>
        <strain evidence="8">CGMCC 1.10824</strain>
    </source>
</reference>
<dbReference type="EMBL" id="FMXN01000006">
    <property type="protein sequence ID" value="SDB33788.1"/>
    <property type="molecule type" value="Genomic_DNA"/>
</dbReference>
<evidence type="ECO:0000313" key="7">
    <source>
        <dbReference type="EMBL" id="SDB33788.1"/>
    </source>
</evidence>
<keyword evidence="8" id="KW-1185">Reference proteome</keyword>
<dbReference type="InterPro" id="IPR000834">
    <property type="entry name" value="Peptidase_M14"/>
</dbReference>
<comment type="similarity">
    <text evidence="5">Belongs to the peptidase M14 family.</text>
</comment>
<dbReference type="GO" id="GO:0006508">
    <property type="term" value="P:proteolysis"/>
    <property type="evidence" value="ECO:0007669"/>
    <property type="project" value="InterPro"/>
</dbReference>
<proteinExistence type="inferred from homology"/>
<gene>
    <name evidence="7" type="ORF">SAMN02927930_01300</name>
</gene>
<name>A0A1G6CLJ6_9GAMM</name>
<dbReference type="Pfam" id="PF24827">
    <property type="entry name" value="AstE_AspA_cat"/>
    <property type="match status" value="1"/>
</dbReference>
<comment type="caution">
    <text evidence="5">Lacks conserved residue(s) required for the propagation of feature annotation.</text>
</comment>
<dbReference type="GO" id="GO:0004181">
    <property type="term" value="F:metallocarboxypeptidase activity"/>
    <property type="evidence" value="ECO:0007669"/>
    <property type="project" value="InterPro"/>
</dbReference>
<dbReference type="GO" id="GO:0008270">
    <property type="term" value="F:zinc ion binding"/>
    <property type="evidence" value="ECO:0007669"/>
    <property type="project" value="InterPro"/>
</dbReference>
<keyword evidence="2" id="KW-0479">Metal-binding</keyword>
<feature type="domain" description="Peptidase M14" evidence="6">
    <location>
        <begin position="29"/>
        <end position="312"/>
    </location>
</feature>
<dbReference type="Gene3D" id="3.40.630.10">
    <property type="entry name" value="Zn peptidases"/>
    <property type="match status" value="1"/>
</dbReference>
<dbReference type="STRING" id="1159017.SAMN02927930_01300"/>
<keyword evidence="4" id="KW-0862">Zinc</keyword>
<evidence type="ECO:0000256" key="4">
    <source>
        <dbReference type="ARBA" id="ARBA00022833"/>
    </source>
</evidence>
<evidence type="ECO:0000256" key="5">
    <source>
        <dbReference type="PROSITE-ProRule" id="PRU01379"/>
    </source>
</evidence>
<dbReference type="AlphaFoldDB" id="A0A1G6CLJ6"/>
<dbReference type="SUPFAM" id="SSF53187">
    <property type="entry name" value="Zn-dependent exopeptidases"/>
    <property type="match status" value="1"/>
</dbReference>
<dbReference type="InterPro" id="IPR055438">
    <property type="entry name" value="AstE_AspA_cat"/>
</dbReference>
<evidence type="ECO:0000259" key="6">
    <source>
        <dbReference type="PROSITE" id="PS52035"/>
    </source>
</evidence>
<organism evidence="7 8">
    <name type="scientific">Pseudidiomarina indica</name>
    <dbReference type="NCBI Taxonomy" id="1159017"/>
    <lineage>
        <taxon>Bacteria</taxon>
        <taxon>Pseudomonadati</taxon>
        <taxon>Pseudomonadota</taxon>
        <taxon>Gammaproteobacteria</taxon>
        <taxon>Alteromonadales</taxon>
        <taxon>Idiomarinaceae</taxon>
        <taxon>Pseudidiomarina</taxon>
    </lineage>
</organism>
<comment type="cofactor">
    <cofactor evidence="1">
        <name>Zn(2+)</name>
        <dbReference type="ChEBI" id="CHEBI:29105"/>
    </cofactor>
</comment>
<accession>A0A1G6CLJ6</accession>
<dbReference type="PROSITE" id="PS52035">
    <property type="entry name" value="PEPTIDASE_M14"/>
    <property type="match status" value="1"/>
</dbReference>
<evidence type="ECO:0000256" key="1">
    <source>
        <dbReference type="ARBA" id="ARBA00001947"/>
    </source>
</evidence>
<evidence type="ECO:0000256" key="3">
    <source>
        <dbReference type="ARBA" id="ARBA00022801"/>
    </source>
</evidence>
<dbReference type="OrthoDB" id="5290048at2"/>
<dbReference type="GO" id="GO:0016788">
    <property type="term" value="F:hydrolase activity, acting on ester bonds"/>
    <property type="evidence" value="ECO:0007669"/>
    <property type="project" value="InterPro"/>
</dbReference>
<evidence type="ECO:0000313" key="8">
    <source>
        <dbReference type="Proteomes" id="UP000199626"/>
    </source>
</evidence>
<dbReference type="RefSeq" id="WP_092592902.1">
    <property type="nucleotide sequence ID" value="NZ_FMXN01000006.1"/>
</dbReference>
<evidence type="ECO:0000256" key="2">
    <source>
        <dbReference type="ARBA" id="ARBA00022723"/>
    </source>
</evidence>